<reference evidence="1 2" key="1">
    <citation type="journal article" date="2011" name="Appl. Environ. Microbiol.">
        <title>Contribution of a Sodium Ion Gradient to Energy Conservation during Fermentation in the Cyanobacterium Arthrospira (Spirulina) maxima CS-328.</title>
        <authorList>
            <person name="Carrieri D."/>
            <person name="Ananyev G."/>
            <person name="Lenz O."/>
            <person name="Bryant D.A."/>
            <person name="Dismukes G.C."/>
        </authorList>
    </citation>
    <scope>NUCLEOTIDE SEQUENCE [LARGE SCALE GENOMIC DNA]</scope>
    <source>
        <strain evidence="1 2">CS-328</strain>
    </source>
</reference>
<evidence type="ECO:0000313" key="1">
    <source>
        <dbReference type="EMBL" id="EDZ92970.1"/>
    </source>
</evidence>
<name>B5W682_LIMMA</name>
<protein>
    <submittedName>
        <fullName evidence="1">Uncharacterized protein</fullName>
    </submittedName>
</protein>
<evidence type="ECO:0000313" key="2">
    <source>
        <dbReference type="Proteomes" id="UP000004061"/>
    </source>
</evidence>
<dbReference type="AlphaFoldDB" id="B5W682"/>
<comment type="caution">
    <text evidence="1">The sequence shown here is derived from an EMBL/GenBank/DDBJ whole genome shotgun (WGS) entry which is preliminary data.</text>
</comment>
<gene>
    <name evidence="1" type="ORF">AmaxDRAFT_4281</name>
</gene>
<keyword evidence="2" id="KW-1185">Reference proteome</keyword>
<dbReference type="Proteomes" id="UP000004061">
    <property type="component" value="Unassembled WGS sequence"/>
</dbReference>
<sequence length="34" mass="3938">MLLLFLDFYGFMNSQIVKMAIDIYAATEKRPEAP</sequence>
<proteinExistence type="predicted"/>
<accession>B5W682</accession>
<dbReference type="EMBL" id="ABYK01000041">
    <property type="protein sequence ID" value="EDZ92970.1"/>
    <property type="molecule type" value="Genomic_DNA"/>
</dbReference>
<organism evidence="1 2">
    <name type="scientific">Limnospira maxima CS-328</name>
    <dbReference type="NCBI Taxonomy" id="513049"/>
    <lineage>
        <taxon>Bacteria</taxon>
        <taxon>Bacillati</taxon>
        <taxon>Cyanobacteriota</taxon>
        <taxon>Cyanophyceae</taxon>
        <taxon>Oscillatoriophycideae</taxon>
        <taxon>Oscillatoriales</taxon>
        <taxon>Sirenicapillariaceae</taxon>
        <taxon>Limnospira</taxon>
    </lineage>
</organism>